<name>A0A8C2IQZ7_CYPCA</name>
<dbReference type="AlphaFoldDB" id="A0A8C2IQZ7"/>
<keyword evidence="1" id="KW-0472">Membrane</keyword>
<dbReference type="Proteomes" id="UP000694701">
    <property type="component" value="Unplaced"/>
</dbReference>
<dbReference type="PANTHER" id="PTHR19446">
    <property type="entry name" value="REVERSE TRANSCRIPTASES"/>
    <property type="match status" value="1"/>
</dbReference>
<feature type="transmembrane region" description="Helical" evidence="1">
    <location>
        <begin position="59"/>
        <end position="89"/>
    </location>
</feature>
<organism evidence="2 3">
    <name type="scientific">Cyprinus carpio</name>
    <name type="common">Common carp</name>
    <dbReference type="NCBI Taxonomy" id="7962"/>
    <lineage>
        <taxon>Eukaryota</taxon>
        <taxon>Metazoa</taxon>
        <taxon>Chordata</taxon>
        <taxon>Craniata</taxon>
        <taxon>Vertebrata</taxon>
        <taxon>Euteleostomi</taxon>
        <taxon>Actinopterygii</taxon>
        <taxon>Neopterygii</taxon>
        <taxon>Teleostei</taxon>
        <taxon>Ostariophysi</taxon>
        <taxon>Cypriniformes</taxon>
        <taxon>Cyprinidae</taxon>
        <taxon>Cyprininae</taxon>
        <taxon>Cyprinus</taxon>
    </lineage>
</organism>
<keyword evidence="1" id="KW-1133">Transmembrane helix</keyword>
<evidence type="ECO:0000313" key="3">
    <source>
        <dbReference type="Proteomes" id="UP000694701"/>
    </source>
</evidence>
<evidence type="ECO:0000313" key="2">
    <source>
        <dbReference type="Ensembl" id="ENSCCRP00020082403.1"/>
    </source>
</evidence>
<accession>A0A8C2IQZ7</accession>
<protein>
    <submittedName>
        <fullName evidence="2">Uncharacterized protein</fullName>
    </submittedName>
</protein>
<reference evidence="2" key="1">
    <citation type="submission" date="2025-08" db="UniProtKB">
        <authorList>
            <consortium name="Ensembl"/>
        </authorList>
    </citation>
    <scope>IDENTIFICATION</scope>
</reference>
<dbReference type="Ensembl" id="ENSCCRT00020090186.1">
    <property type="protein sequence ID" value="ENSCCRP00020082403.1"/>
    <property type="gene ID" value="ENSCCRG00020038028.1"/>
</dbReference>
<proteinExistence type="predicted"/>
<keyword evidence="1" id="KW-0812">Transmembrane</keyword>
<sequence length="121" mass="13462">ILKINNFLKFQQKQNTVLNFAYRLCVCEVTFAIGKLVLNKSCGLDQITAEHLKFASHRLVVLLALCFTGMLIHGTLPSSMLSVLLVPVIKDKTGKISSIENYRLISLASVMSKVLEIILLD</sequence>
<evidence type="ECO:0000256" key="1">
    <source>
        <dbReference type="SAM" id="Phobius"/>
    </source>
</evidence>